<accession>A0A246JZI8</accession>
<dbReference type="SUPFAM" id="SSF53474">
    <property type="entry name" value="alpha/beta-Hydrolases"/>
    <property type="match status" value="1"/>
</dbReference>
<evidence type="ECO:0000256" key="1">
    <source>
        <dbReference type="ARBA" id="ARBA00022801"/>
    </source>
</evidence>
<evidence type="ECO:0000313" key="4">
    <source>
        <dbReference type="Proteomes" id="UP000197361"/>
    </source>
</evidence>
<dbReference type="Proteomes" id="UP000197361">
    <property type="component" value="Unassembled WGS sequence"/>
</dbReference>
<name>A0A246JZI8_9SPHN</name>
<dbReference type="GO" id="GO:0016020">
    <property type="term" value="C:membrane"/>
    <property type="evidence" value="ECO:0007669"/>
    <property type="project" value="TreeGrafter"/>
</dbReference>
<evidence type="ECO:0000313" key="3">
    <source>
        <dbReference type="EMBL" id="OWQ98694.1"/>
    </source>
</evidence>
<proteinExistence type="predicted"/>
<comment type="caution">
    <text evidence="3">The sequence shown here is derived from an EMBL/GenBank/DDBJ whole genome shotgun (WGS) entry which is preliminary data.</text>
</comment>
<sequence>MRKFRVWEREMLDGAVIPDIGVSMDVDGIHTNYHESGAGDPVILLHGSGPGVTAWQNWHRILPRLGETHRVLALDVVGFGFSPLPEGEKPGIKLWTKHLAGFIDAMGLDRVTLIGNSFGGALALGMMAYHAHKVRSLVLMGTPAGEFEQTQGLANSRSFEPSTDAMRAMMRAFPYDPSIVTDEAVEARLRVAKIASGKETIKKLQPGDEHEAKGPRIVKGIPLQQLDAIDVPALILHGREDKMIPLSVAVRMHEHLKRSEMHVFGQCGHWVQLEREDQFLDQVRGFLRNN</sequence>
<dbReference type="PANTHER" id="PTHR43798">
    <property type="entry name" value="MONOACYLGLYCEROL LIPASE"/>
    <property type="match status" value="1"/>
</dbReference>
<evidence type="ECO:0000259" key="2">
    <source>
        <dbReference type="Pfam" id="PF12697"/>
    </source>
</evidence>
<keyword evidence="1 3" id="KW-0378">Hydrolase</keyword>
<dbReference type="PANTHER" id="PTHR43798:SF31">
    <property type="entry name" value="AB HYDROLASE SUPERFAMILY PROTEIN YCLE"/>
    <property type="match status" value="1"/>
</dbReference>
<protein>
    <submittedName>
        <fullName evidence="3">2-hydroxy-6-oxo-2,4-heptadienoate hydrolase</fullName>
    </submittedName>
</protein>
<dbReference type="InterPro" id="IPR029058">
    <property type="entry name" value="AB_hydrolase_fold"/>
</dbReference>
<dbReference type="Pfam" id="PF12697">
    <property type="entry name" value="Abhydrolase_6"/>
    <property type="match status" value="1"/>
</dbReference>
<dbReference type="InterPro" id="IPR000073">
    <property type="entry name" value="AB_hydrolase_1"/>
</dbReference>
<dbReference type="Gene3D" id="3.40.50.1820">
    <property type="entry name" value="alpha/beta hydrolase"/>
    <property type="match status" value="1"/>
</dbReference>
<dbReference type="AlphaFoldDB" id="A0A246JZI8"/>
<dbReference type="GO" id="GO:0016787">
    <property type="term" value="F:hydrolase activity"/>
    <property type="evidence" value="ECO:0007669"/>
    <property type="project" value="UniProtKB-KW"/>
</dbReference>
<dbReference type="EMBL" id="NISK01000001">
    <property type="protein sequence ID" value="OWQ98694.1"/>
    <property type="molecule type" value="Genomic_DNA"/>
</dbReference>
<feature type="domain" description="AB hydrolase-1" evidence="2">
    <location>
        <begin position="42"/>
        <end position="281"/>
    </location>
</feature>
<reference evidence="3 4" key="1">
    <citation type="journal article" date="2010" name="Int. J. Syst. Evol. Microbiol.">
        <title>Sphingopyxis bauzanensis sp. nov., a psychrophilic bacterium isolated from soil.</title>
        <authorList>
            <person name="Zhang D.C."/>
            <person name="Liu H.C."/>
            <person name="Xin Y.H."/>
            <person name="Zhou Y.G."/>
            <person name="Schinner F."/>
            <person name="Margesin R."/>
        </authorList>
    </citation>
    <scope>NUCLEOTIDE SEQUENCE [LARGE SCALE GENOMIC DNA]</scope>
    <source>
        <strain evidence="3 4">DSM 22271</strain>
    </source>
</reference>
<dbReference type="InterPro" id="IPR050266">
    <property type="entry name" value="AB_hydrolase_sf"/>
</dbReference>
<organism evidence="3 4">
    <name type="scientific">Sphingopyxis bauzanensis</name>
    <dbReference type="NCBI Taxonomy" id="651663"/>
    <lineage>
        <taxon>Bacteria</taxon>
        <taxon>Pseudomonadati</taxon>
        <taxon>Pseudomonadota</taxon>
        <taxon>Alphaproteobacteria</taxon>
        <taxon>Sphingomonadales</taxon>
        <taxon>Sphingomonadaceae</taxon>
        <taxon>Sphingopyxis</taxon>
    </lineage>
</organism>
<gene>
    <name evidence="3" type="ORF">CDQ92_00275</name>
</gene>
<keyword evidence="4" id="KW-1185">Reference proteome</keyword>
<dbReference type="PRINTS" id="PR00111">
    <property type="entry name" value="ABHYDROLASE"/>
</dbReference>